<protein>
    <recommendedName>
        <fullName evidence="1">GGDEF domain-containing protein</fullName>
    </recommendedName>
</protein>
<dbReference type="SUPFAM" id="SSF64182">
    <property type="entry name" value="DHH phosphoesterases"/>
    <property type="match status" value="1"/>
</dbReference>
<proteinExistence type="predicted"/>
<dbReference type="SMART" id="SM00267">
    <property type="entry name" value="GGDEF"/>
    <property type="match status" value="1"/>
</dbReference>
<dbReference type="Proteomes" id="UP000682733">
    <property type="component" value="Unassembled WGS sequence"/>
</dbReference>
<sequence>MIDASDRVIVATGVIDRRYGKSLLGKKVGNVSSSFFEAINAPNTVHRIELSGAFFDVIYTPMNRTFILKDMSQVASLISRVDDSQPVIATIYLDNFMKVVKNSDELLALTVENAIKTAMLEWAKQNHIFLKSYSPDTYVAVVKHKDYRSLLDTKFDILEQVKKIALNNGLEIALTMGFAFGESSLFNLFQLSQEAMQLGLGRGGDQVVIKQYGQPAIFFGAKSEARADDSSLEVKFFTHELKNVIAQFSDVLIMGHRFGDFDLVGSALAIAYIVRNSGASAQIILNEETMETKALTSIRALAPKLRKEFISPTKAIKLITDRPQTTLLVIVDASDKT</sequence>
<organism evidence="2 4">
    <name type="scientific">Didymodactylos carnosus</name>
    <dbReference type="NCBI Taxonomy" id="1234261"/>
    <lineage>
        <taxon>Eukaryota</taxon>
        <taxon>Metazoa</taxon>
        <taxon>Spiralia</taxon>
        <taxon>Gnathifera</taxon>
        <taxon>Rotifera</taxon>
        <taxon>Eurotatoria</taxon>
        <taxon>Bdelloidea</taxon>
        <taxon>Philodinida</taxon>
        <taxon>Philodinidae</taxon>
        <taxon>Didymodactylos</taxon>
    </lineage>
</organism>
<gene>
    <name evidence="2" type="ORF">OVA965_LOCUS7667</name>
    <name evidence="3" type="ORF">TMI583_LOCUS7662</name>
</gene>
<dbReference type="Pfam" id="PF24898">
    <property type="entry name" value="GGDEF_GdpP"/>
    <property type="match status" value="1"/>
</dbReference>
<accession>A0A8S2DCW2</accession>
<name>A0A8S2DCW2_9BILA</name>
<dbReference type="EMBL" id="CAJNOK010002472">
    <property type="protein sequence ID" value="CAF0861666.1"/>
    <property type="molecule type" value="Genomic_DNA"/>
</dbReference>
<comment type="caution">
    <text evidence="2">The sequence shown here is derived from an EMBL/GenBank/DDBJ whole genome shotgun (WGS) entry which is preliminary data.</text>
</comment>
<dbReference type="EMBL" id="CAJOBA010002472">
    <property type="protein sequence ID" value="CAF3646470.1"/>
    <property type="molecule type" value="Genomic_DNA"/>
</dbReference>
<evidence type="ECO:0000313" key="4">
    <source>
        <dbReference type="Proteomes" id="UP000677228"/>
    </source>
</evidence>
<feature type="domain" description="GGDEF" evidence="1">
    <location>
        <begin position="43"/>
        <end position="210"/>
    </location>
</feature>
<dbReference type="InterPro" id="IPR000160">
    <property type="entry name" value="GGDEF_dom"/>
</dbReference>
<evidence type="ECO:0000313" key="3">
    <source>
        <dbReference type="EMBL" id="CAF3646470.1"/>
    </source>
</evidence>
<dbReference type="AlphaFoldDB" id="A0A8S2DCW2"/>
<evidence type="ECO:0000259" key="1">
    <source>
        <dbReference type="SMART" id="SM00267"/>
    </source>
</evidence>
<reference evidence="2" key="1">
    <citation type="submission" date="2021-02" db="EMBL/GenBank/DDBJ databases">
        <authorList>
            <person name="Nowell W R."/>
        </authorList>
    </citation>
    <scope>NUCLEOTIDE SEQUENCE</scope>
</reference>
<dbReference type="Proteomes" id="UP000677228">
    <property type="component" value="Unassembled WGS sequence"/>
</dbReference>
<evidence type="ECO:0000313" key="2">
    <source>
        <dbReference type="EMBL" id="CAF0861666.1"/>
    </source>
</evidence>
<dbReference type="Gene3D" id="3.90.1640.10">
    <property type="entry name" value="inorganic pyrophosphatase (n-terminal core)"/>
    <property type="match status" value="1"/>
</dbReference>
<dbReference type="InterPro" id="IPR038763">
    <property type="entry name" value="DHH_sf"/>
</dbReference>